<dbReference type="GO" id="GO:0006508">
    <property type="term" value="P:proteolysis"/>
    <property type="evidence" value="ECO:0007669"/>
    <property type="project" value="UniProtKB-KW"/>
</dbReference>
<dbReference type="JaponicusDB" id="SJAG_00125">
    <property type="gene designation" value="sdu1"/>
</dbReference>
<evidence type="ECO:0000313" key="7">
    <source>
        <dbReference type="Proteomes" id="UP000001744"/>
    </source>
</evidence>
<protein>
    <submittedName>
        <fullName evidence="5">PPPDE peptidase family protein</fullName>
    </submittedName>
</protein>
<dbReference type="Pfam" id="PF05903">
    <property type="entry name" value="Peptidase_C97"/>
    <property type="match status" value="1"/>
</dbReference>
<accession>B6JXI4</accession>
<dbReference type="PANTHER" id="PTHR12378:SF80">
    <property type="entry name" value="IP06716P-RELATED"/>
    <property type="match status" value="1"/>
</dbReference>
<evidence type="ECO:0000259" key="4">
    <source>
        <dbReference type="PROSITE" id="PS51858"/>
    </source>
</evidence>
<dbReference type="EMBL" id="KE651166">
    <property type="protein sequence ID" value="EEB05128.1"/>
    <property type="molecule type" value="Genomic_DNA"/>
</dbReference>
<dbReference type="AlphaFoldDB" id="B6JXI4"/>
<dbReference type="RefSeq" id="XP_002171421.1">
    <property type="nucleotide sequence ID" value="XM_002171385.1"/>
</dbReference>
<dbReference type="STRING" id="402676.B6JXI4"/>
<dbReference type="GO" id="GO:0101005">
    <property type="term" value="F:deubiquitinase activity"/>
    <property type="evidence" value="ECO:0000318"/>
    <property type="project" value="GO_Central"/>
</dbReference>
<dbReference type="HOGENOM" id="CLU_069001_5_2_1"/>
<evidence type="ECO:0000256" key="2">
    <source>
        <dbReference type="ARBA" id="ARBA00022670"/>
    </source>
</evidence>
<feature type="domain" description="PPPDE" evidence="4">
    <location>
        <begin position="1"/>
        <end position="139"/>
    </location>
</feature>
<dbReference type="InterPro" id="IPR042266">
    <property type="entry name" value="PPPDE_sf"/>
</dbReference>
<keyword evidence="3" id="KW-0378">Hydrolase</keyword>
<dbReference type="SMART" id="SM01179">
    <property type="entry name" value="DUF862"/>
    <property type="match status" value="1"/>
</dbReference>
<keyword evidence="2" id="KW-0645">Protease</keyword>
<sequence length="203" mass="23173">MEVYINVYDIYLRGFLSNMAWSCGTGVYHSGFVIDDKEFAYGAHEIPDKTGVFILPPKTELENLTWRCRIDLPPCELPRETVTQIIAQLCEEFQGTAYSLLERNCNHFTDAMAFALTGQHVPSYLNRVARIGVKHPQLTKAVLDFKVWLDSKQNDESDSDDDEIVLIPSASRRKLARLSTIQSVPRAHTRHLRTSSNSLWKEN</sequence>
<proteinExistence type="inferred from homology"/>
<dbReference type="GeneID" id="7049689"/>
<evidence type="ECO:0000313" key="6">
    <source>
        <dbReference type="JaponicusDB" id="SJAG_00125"/>
    </source>
</evidence>
<dbReference type="OMA" id="PLEGCRW"/>
<evidence type="ECO:0000256" key="3">
    <source>
        <dbReference type="ARBA" id="ARBA00022801"/>
    </source>
</evidence>
<dbReference type="InterPro" id="IPR008580">
    <property type="entry name" value="PPPDE_dom"/>
</dbReference>
<evidence type="ECO:0000256" key="1">
    <source>
        <dbReference type="ARBA" id="ARBA00008140"/>
    </source>
</evidence>
<keyword evidence="7" id="KW-1185">Reference proteome</keyword>
<dbReference type="Proteomes" id="UP000001744">
    <property type="component" value="Unassembled WGS sequence"/>
</dbReference>
<reference evidence="5 7" key="1">
    <citation type="journal article" date="2011" name="Science">
        <title>Comparative functional genomics of the fission yeasts.</title>
        <authorList>
            <person name="Rhind N."/>
            <person name="Chen Z."/>
            <person name="Yassour M."/>
            <person name="Thompson D.A."/>
            <person name="Haas B.J."/>
            <person name="Habib N."/>
            <person name="Wapinski I."/>
            <person name="Roy S."/>
            <person name="Lin M.F."/>
            <person name="Heiman D.I."/>
            <person name="Young S.K."/>
            <person name="Furuya K."/>
            <person name="Guo Y."/>
            <person name="Pidoux A."/>
            <person name="Chen H.M."/>
            <person name="Robbertse B."/>
            <person name="Goldberg J.M."/>
            <person name="Aoki K."/>
            <person name="Bayne E.H."/>
            <person name="Berlin A.M."/>
            <person name="Desjardins C.A."/>
            <person name="Dobbs E."/>
            <person name="Dukaj L."/>
            <person name="Fan L."/>
            <person name="FitzGerald M.G."/>
            <person name="French C."/>
            <person name="Gujja S."/>
            <person name="Hansen K."/>
            <person name="Keifenheim D."/>
            <person name="Levin J.Z."/>
            <person name="Mosher R.A."/>
            <person name="Mueller C.A."/>
            <person name="Pfiffner J."/>
            <person name="Priest M."/>
            <person name="Russ C."/>
            <person name="Smialowska A."/>
            <person name="Swoboda P."/>
            <person name="Sykes S.M."/>
            <person name="Vaughn M."/>
            <person name="Vengrova S."/>
            <person name="Yoder R."/>
            <person name="Zeng Q."/>
            <person name="Allshire R."/>
            <person name="Baulcombe D."/>
            <person name="Birren B.W."/>
            <person name="Brown W."/>
            <person name="Ekwall K."/>
            <person name="Kellis M."/>
            <person name="Leatherwood J."/>
            <person name="Levin H."/>
            <person name="Margalit H."/>
            <person name="Martienssen R."/>
            <person name="Nieduszynski C.A."/>
            <person name="Spatafora J.W."/>
            <person name="Friedman N."/>
            <person name="Dalgaard J.Z."/>
            <person name="Baumann P."/>
            <person name="Niki H."/>
            <person name="Regev A."/>
            <person name="Nusbaum C."/>
        </authorList>
    </citation>
    <scope>NUCLEOTIDE SEQUENCE [LARGE SCALE GENOMIC DNA]</scope>
    <source>
        <strain evidence="7">yFS275 / FY16936</strain>
    </source>
</reference>
<dbReference type="OrthoDB" id="412286at2759"/>
<organism evidence="5 7">
    <name type="scientific">Schizosaccharomyces japonicus (strain yFS275 / FY16936)</name>
    <name type="common">Fission yeast</name>
    <dbReference type="NCBI Taxonomy" id="402676"/>
    <lineage>
        <taxon>Eukaryota</taxon>
        <taxon>Fungi</taxon>
        <taxon>Dikarya</taxon>
        <taxon>Ascomycota</taxon>
        <taxon>Taphrinomycotina</taxon>
        <taxon>Schizosaccharomycetes</taxon>
        <taxon>Schizosaccharomycetales</taxon>
        <taxon>Schizosaccharomycetaceae</taxon>
        <taxon>Schizosaccharomyces</taxon>
    </lineage>
</organism>
<name>B6JXI4_SCHJY</name>
<dbReference type="VEuPathDB" id="FungiDB:SJAG_00125"/>
<dbReference type="eggNOG" id="KOG0324">
    <property type="taxonomic scope" value="Eukaryota"/>
</dbReference>
<dbReference type="PROSITE" id="PS51858">
    <property type="entry name" value="PPPDE"/>
    <property type="match status" value="1"/>
</dbReference>
<gene>
    <name evidence="6" type="primary">sdu1</name>
    <name evidence="5" type="ORF">SJAG_00125</name>
</gene>
<comment type="similarity">
    <text evidence="1">Belongs to the DeSI family.</text>
</comment>
<dbReference type="Gene3D" id="3.90.1720.30">
    <property type="entry name" value="PPPDE domains"/>
    <property type="match status" value="1"/>
</dbReference>
<dbReference type="PANTHER" id="PTHR12378">
    <property type="entry name" value="DESUMOYLATING ISOPEPTIDASE"/>
    <property type="match status" value="1"/>
</dbReference>
<evidence type="ECO:0000313" key="5">
    <source>
        <dbReference type="EMBL" id="EEB05128.1"/>
    </source>
</evidence>